<proteinExistence type="inferred from homology"/>
<gene>
    <name evidence="4" type="ORF">EDD61_101209</name>
</gene>
<feature type="transmembrane region" description="Helical" evidence="2">
    <location>
        <begin position="7"/>
        <end position="25"/>
    </location>
</feature>
<sequence>MNLQAFFTLWQDVGLILYAILKAFLPLPSLEVVLTPLCLKHPEKWLLYSFEGAIGTCIGGAIGYGIAYSVGRKALAHIASDEDIEKGETLMRKHGLLAVFIGGITPIPDFLLAYLAGFTKMPFLSFTLCDGMARLLRSIIVTYGLKSLGTIIHVDAFGTWFSLLILVWMLYRWYQSRRKLRSQTTSKK</sequence>
<dbReference type="Proteomes" id="UP000295773">
    <property type="component" value="Unassembled WGS sequence"/>
</dbReference>
<evidence type="ECO:0000256" key="1">
    <source>
        <dbReference type="ARBA" id="ARBA00010792"/>
    </source>
</evidence>
<evidence type="ECO:0000313" key="4">
    <source>
        <dbReference type="EMBL" id="TCU63556.1"/>
    </source>
</evidence>
<comment type="caution">
    <text evidence="4">The sequence shown here is derived from an EMBL/GenBank/DDBJ whole genome shotgun (WGS) entry which is preliminary data.</text>
</comment>
<feature type="domain" description="VTT" evidence="3">
    <location>
        <begin position="52"/>
        <end position="144"/>
    </location>
</feature>
<dbReference type="PANTHER" id="PTHR42709">
    <property type="entry name" value="ALKALINE PHOSPHATASE LIKE PROTEIN"/>
    <property type="match status" value="1"/>
</dbReference>
<dbReference type="RefSeq" id="WP_008688556.1">
    <property type="nucleotide sequence ID" value="NZ_AP024510.1"/>
</dbReference>
<feature type="transmembrane region" description="Helical" evidence="2">
    <location>
        <begin position="96"/>
        <end position="116"/>
    </location>
</feature>
<dbReference type="Pfam" id="PF09335">
    <property type="entry name" value="VTT_dom"/>
    <property type="match status" value="1"/>
</dbReference>
<dbReference type="EMBL" id="SMBP01000001">
    <property type="protein sequence ID" value="TCU63556.1"/>
    <property type="molecule type" value="Genomic_DNA"/>
</dbReference>
<accession>A0A4R3TMR3</accession>
<protein>
    <submittedName>
        <fullName evidence="4">Membrane protein DedA with SNARE-associated domain</fullName>
    </submittedName>
</protein>
<feature type="transmembrane region" description="Helical" evidence="2">
    <location>
        <begin position="151"/>
        <end position="171"/>
    </location>
</feature>
<dbReference type="AlphaFoldDB" id="A0A4R3TMR3"/>
<organism evidence="4 5">
    <name type="scientific">Longicatena caecimuris</name>
    <dbReference type="NCBI Taxonomy" id="1796635"/>
    <lineage>
        <taxon>Bacteria</taxon>
        <taxon>Bacillati</taxon>
        <taxon>Bacillota</taxon>
        <taxon>Erysipelotrichia</taxon>
        <taxon>Erysipelotrichales</taxon>
        <taxon>Erysipelotrichaceae</taxon>
        <taxon>Longicatena</taxon>
    </lineage>
</organism>
<evidence type="ECO:0000313" key="5">
    <source>
        <dbReference type="Proteomes" id="UP000295773"/>
    </source>
</evidence>
<evidence type="ECO:0000259" key="3">
    <source>
        <dbReference type="Pfam" id="PF09335"/>
    </source>
</evidence>
<comment type="similarity">
    <text evidence="1">Belongs to the DedA family.</text>
</comment>
<dbReference type="GO" id="GO:0005886">
    <property type="term" value="C:plasma membrane"/>
    <property type="evidence" value="ECO:0007669"/>
    <property type="project" value="TreeGrafter"/>
</dbReference>
<reference evidence="4 5" key="1">
    <citation type="submission" date="2019-03" db="EMBL/GenBank/DDBJ databases">
        <title>Genomic Encyclopedia of Type Strains, Phase IV (KMG-IV): sequencing the most valuable type-strain genomes for metagenomic binning, comparative biology and taxonomic classification.</title>
        <authorList>
            <person name="Goeker M."/>
        </authorList>
    </citation>
    <scope>NUCLEOTIDE SEQUENCE [LARGE SCALE GENOMIC DNA]</scope>
    <source>
        <strain evidence="4 5">DSM 29481</strain>
    </source>
</reference>
<keyword evidence="2" id="KW-0472">Membrane</keyword>
<feature type="transmembrane region" description="Helical" evidence="2">
    <location>
        <begin position="45"/>
        <end position="67"/>
    </location>
</feature>
<keyword evidence="2" id="KW-1133">Transmembrane helix</keyword>
<name>A0A4R3TMR3_9FIRM</name>
<keyword evidence="2" id="KW-0812">Transmembrane</keyword>
<evidence type="ECO:0000256" key="2">
    <source>
        <dbReference type="SAM" id="Phobius"/>
    </source>
</evidence>
<dbReference type="GeneID" id="73795587"/>
<dbReference type="InterPro" id="IPR051311">
    <property type="entry name" value="DedA_domain"/>
</dbReference>
<dbReference type="PANTHER" id="PTHR42709:SF11">
    <property type="entry name" value="DEDA FAMILY PROTEIN"/>
    <property type="match status" value="1"/>
</dbReference>
<keyword evidence="5" id="KW-1185">Reference proteome</keyword>
<dbReference type="InterPro" id="IPR032816">
    <property type="entry name" value="VTT_dom"/>
</dbReference>